<dbReference type="Pfam" id="PF03781">
    <property type="entry name" value="FGE-sulfatase"/>
    <property type="match status" value="1"/>
</dbReference>
<dbReference type="PANTHER" id="PTHR23150">
    <property type="entry name" value="SULFATASE MODIFYING FACTOR 1, 2"/>
    <property type="match status" value="1"/>
</dbReference>
<dbReference type="Gene3D" id="3.90.1580.10">
    <property type="entry name" value="paralog of FGE (formylglycine-generating enzyme)"/>
    <property type="match status" value="1"/>
</dbReference>
<evidence type="ECO:0000313" key="3">
    <source>
        <dbReference type="EMBL" id="SVA66350.1"/>
    </source>
</evidence>
<dbReference type="EMBL" id="UINC01015823">
    <property type="protein sequence ID" value="SVA66350.1"/>
    <property type="molecule type" value="Genomic_DNA"/>
</dbReference>
<sequence length="284" mass="33234">MNSILKIVSLCWVRYFILILYLLILNGCFSSIAPTKDEMVLIPDGVFTMGYNIDNKKEWGDTDEEPVHKVFLKSYYIDRYEVSASQFSNFLNQHQKQSSLYFQPGLGVTIEKIGNLFRPRAGLENYPVNRVSWFGADAYCRWVNKRLPTEAEWEKASRGTDSRVFPWGDEFPTNERVTFRRKFNLLGFNALEKIDSMPAGRSPYGIHHMAGNVWEWVNDWYGDIYYEVSPYANPKGPDSGTSKVLRGGNWYYKAYYMRTTYRFNDKPDAFKNWQGFRCAKDLNY</sequence>
<feature type="transmembrane region" description="Helical" evidence="1">
    <location>
        <begin position="12"/>
        <end position="33"/>
    </location>
</feature>
<dbReference type="AlphaFoldDB" id="A0A381XNY4"/>
<proteinExistence type="predicted"/>
<organism evidence="3">
    <name type="scientific">marine metagenome</name>
    <dbReference type="NCBI Taxonomy" id="408172"/>
    <lineage>
        <taxon>unclassified sequences</taxon>
        <taxon>metagenomes</taxon>
        <taxon>ecological metagenomes</taxon>
    </lineage>
</organism>
<evidence type="ECO:0000256" key="1">
    <source>
        <dbReference type="SAM" id="Phobius"/>
    </source>
</evidence>
<name>A0A381XNY4_9ZZZZ</name>
<keyword evidence="1" id="KW-0472">Membrane</keyword>
<gene>
    <name evidence="3" type="ORF">METZ01_LOCUS119204</name>
</gene>
<accession>A0A381XNY4</accession>
<dbReference type="InterPro" id="IPR042095">
    <property type="entry name" value="SUMF_sf"/>
</dbReference>
<dbReference type="InterPro" id="IPR016187">
    <property type="entry name" value="CTDL_fold"/>
</dbReference>
<keyword evidence="1" id="KW-0812">Transmembrane</keyword>
<protein>
    <recommendedName>
        <fullName evidence="2">Sulfatase-modifying factor enzyme-like domain-containing protein</fullName>
    </recommendedName>
</protein>
<feature type="domain" description="Sulfatase-modifying factor enzyme-like" evidence="2">
    <location>
        <begin position="36"/>
        <end position="280"/>
    </location>
</feature>
<reference evidence="3" key="1">
    <citation type="submission" date="2018-05" db="EMBL/GenBank/DDBJ databases">
        <authorList>
            <person name="Lanie J.A."/>
            <person name="Ng W.-L."/>
            <person name="Kazmierczak K.M."/>
            <person name="Andrzejewski T.M."/>
            <person name="Davidsen T.M."/>
            <person name="Wayne K.J."/>
            <person name="Tettelin H."/>
            <person name="Glass J.I."/>
            <person name="Rusch D."/>
            <person name="Podicherti R."/>
            <person name="Tsui H.-C.T."/>
            <person name="Winkler M.E."/>
        </authorList>
    </citation>
    <scope>NUCLEOTIDE SEQUENCE</scope>
</reference>
<dbReference type="PANTHER" id="PTHR23150:SF19">
    <property type="entry name" value="FORMYLGLYCINE-GENERATING ENZYME"/>
    <property type="match status" value="1"/>
</dbReference>
<dbReference type="InterPro" id="IPR005532">
    <property type="entry name" value="SUMF_dom"/>
</dbReference>
<keyword evidence="1" id="KW-1133">Transmembrane helix</keyword>
<dbReference type="InterPro" id="IPR051043">
    <property type="entry name" value="Sulfatase_Mod_Factor_Kinase"/>
</dbReference>
<dbReference type="SUPFAM" id="SSF56436">
    <property type="entry name" value="C-type lectin-like"/>
    <property type="match status" value="1"/>
</dbReference>
<dbReference type="GO" id="GO:0120147">
    <property type="term" value="F:formylglycine-generating oxidase activity"/>
    <property type="evidence" value="ECO:0007669"/>
    <property type="project" value="TreeGrafter"/>
</dbReference>
<evidence type="ECO:0000259" key="2">
    <source>
        <dbReference type="Pfam" id="PF03781"/>
    </source>
</evidence>